<dbReference type="InterPro" id="IPR029069">
    <property type="entry name" value="HotDog_dom_sf"/>
</dbReference>
<sequence length="141" mass="14788">MTDLTTAQPGDRLPPVAFGRITRQILALYAGASGDHNPVHVDLDFARKAGLDDVFAHGMLSMGVLARVVTGWAGQDRVVSVSNRFMAITPVGANLTCSGEVAERLDIGGVPHLRVALAADVTLDDGRTARTLAGEALVRAD</sequence>
<dbReference type="GO" id="GO:0004312">
    <property type="term" value="F:fatty acid synthase activity"/>
    <property type="evidence" value="ECO:0007669"/>
    <property type="project" value="InterPro"/>
</dbReference>
<dbReference type="GO" id="GO:0005835">
    <property type="term" value="C:fatty acid synthase complex"/>
    <property type="evidence" value="ECO:0007669"/>
    <property type="project" value="InterPro"/>
</dbReference>
<reference evidence="2 3" key="1">
    <citation type="submission" date="2017-01" db="EMBL/GenBank/DDBJ databases">
        <authorList>
            <person name="Mah S.A."/>
            <person name="Swanson W.J."/>
            <person name="Moy G.W."/>
            <person name="Vacquier V.D."/>
        </authorList>
    </citation>
    <scope>NUCLEOTIDE SEQUENCE [LARGE SCALE GENOMIC DNA]</scope>
    <source>
        <strain evidence="2 3">DSM 26375</strain>
    </source>
</reference>
<dbReference type="STRING" id="1086013.SAMN05421774_1037"/>
<dbReference type="Gene3D" id="3.10.129.10">
    <property type="entry name" value="Hotdog Thioesterase"/>
    <property type="match status" value="1"/>
</dbReference>
<evidence type="ECO:0000313" key="2">
    <source>
        <dbReference type="EMBL" id="SIS91600.1"/>
    </source>
</evidence>
<dbReference type="RefSeq" id="WP_076530290.1">
    <property type="nucleotide sequence ID" value="NZ_BMEH01000003.1"/>
</dbReference>
<name>A0A1N7MZT1_9RHOB</name>
<dbReference type="GO" id="GO:0006633">
    <property type="term" value="P:fatty acid biosynthetic process"/>
    <property type="evidence" value="ECO:0007669"/>
    <property type="project" value="InterPro"/>
</dbReference>
<dbReference type="OrthoDB" id="9796589at2"/>
<protein>
    <submittedName>
        <fullName evidence="2">Acyl dehydratase</fullName>
    </submittedName>
</protein>
<evidence type="ECO:0000259" key="1">
    <source>
        <dbReference type="Pfam" id="PF01575"/>
    </source>
</evidence>
<dbReference type="InterPro" id="IPR002539">
    <property type="entry name" value="MaoC-like_dom"/>
</dbReference>
<dbReference type="PANTHER" id="PTHR43841:SF3">
    <property type="entry name" value="(3R)-HYDROXYACYL-ACP DEHYDRATASE SUBUNIT HADB"/>
    <property type="match status" value="1"/>
</dbReference>
<organism evidence="2 3">
    <name type="scientific">Gemmobacter megaterium</name>
    <dbReference type="NCBI Taxonomy" id="1086013"/>
    <lineage>
        <taxon>Bacteria</taxon>
        <taxon>Pseudomonadati</taxon>
        <taxon>Pseudomonadota</taxon>
        <taxon>Alphaproteobacteria</taxon>
        <taxon>Rhodobacterales</taxon>
        <taxon>Paracoccaceae</taxon>
        <taxon>Gemmobacter</taxon>
    </lineage>
</organism>
<gene>
    <name evidence="2" type="ORF">SAMN05421774_1037</name>
</gene>
<accession>A0A1N7MZT1</accession>
<dbReference type="Pfam" id="PF01575">
    <property type="entry name" value="MaoC_dehydratas"/>
    <property type="match status" value="1"/>
</dbReference>
<dbReference type="AlphaFoldDB" id="A0A1N7MZT1"/>
<evidence type="ECO:0000313" key="3">
    <source>
        <dbReference type="Proteomes" id="UP000186141"/>
    </source>
</evidence>
<dbReference type="SUPFAM" id="SSF54637">
    <property type="entry name" value="Thioesterase/thiol ester dehydrase-isomerase"/>
    <property type="match status" value="1"/>
</dbReference>
<keyword evidence="3" id="KW-1185">Reference proteome</keyword>
<dbReference type="Proteomes" id="UP000186141">
    <property type="component" value="Unassembled WGS sequence"/>
</dbReference>
<dbReference type="InterPro" id="IPR003965">
    <property type="entry name" value="Fatty_acid_synthase"/>
</dbReference>
<proteinExistence type="predicted"/>
<dbReference type="PANTHER" id="PTHR43841">
    <property type="entry name" value="3-HYDROXYACYL-THIOESTER DEHYDRATASE HTDX-RELATED"/>
    <property type="match status" value="1"/>
</dbReference>
<feature type="domain" description="MaoC-like" evidence="1">
    <location>
        <begin position="21"/>
        <end position="103"/>
    </location>
</feature>
<dbReference type="EMBL" id="FTOT01000003">
    <property type="protein sequence ID" value="SIS91600.1"/>
    <property type="molecule type" value="Genomic_DNA"/>
</dbReference>
<dbReference type="PRINTS" id="PR01483">
    <property type="entry name" value="FASYNTHASE"/>
</dbReference>